<keyword evidence="8 9" id="KW-0460">Magnesium</keyword>
<dbReference type="RefSeq" id="WP_119497807.1">
    <property type="nucleotide sequence ID" value="NZ_NRJH01000068.1"/>
</dbReference>
<dbReference type="HAMAP" id="MF_00020">
    <property type="entry name" value="Acetate_kinase"/>
    <property type="match status" value="1"/>
</dbReference>
<evidence type="ECO:0000256" key="1">
    <source>
        <dbReference type="ARBA" id="ARBA00008748"/>
    </source>
</evidence>
<dbReference type="InterPro" id="IPR000890">
    <property type="entry name" value="Aliphatic_acid_kin_short-chain"/>
</dbReference>
<dbReference type="CDD" id="cd24010">
    <property type="entry name" value="ASKHA_NBD_AcK_PK"/>
    <property type="match status" value="1"/>
</dbReference>
<evidence type="ECO:0000256" key="2">
    <source>
        <dbReference type="ARBA" id="ARBA00022490"/>
    </source>
</evidence>
<dbReference type="OrthoDB" id="9802453at2"/>
<evidence type="ECO:0000256" key="4">
    <source>
        <dbReference type="ARBA" id="ARBA00022723"/>
    </source>
</evidence>
<dbReference type="PIRSF" id="PIRSF000722">
    <property type="entry name" value="Acetate_prop_kin"/>
    <property type="match status" value="1"/>
</dbReference>
<dbReference type="EMBL" id="NRJH01000068">
    <property type="protein sequence ID" value="RIY31450.1"/>
    <property type="molecule type" value="Genomic_DNA"/>
</dbReference>
<dbReference type="GO" id="GO:0006083">
    <property type="term" value="P:acetate metabolic process"/>
    <property type="evidence" value="ECO:0007669"/>
    <property type="project" value="TreeGrafter"/>
</dbReference>
<keyword evidence="12" id="KW-1185">Reference proteome</keyword>
<dbReference type="Proteomes" id="UP000266258">
    <property type="component" value="Unassembled WGS sequence"/>
</dbReference>
<dbReference type="EC" id="2.7.2.1" evidence="9"/>
<comment type="pathway">
    <text evidence="9">Metabolic intermediate biosynthesis; acetyl-CoA biosynthesis; acetyl-CoA from acetate: step 1/2.</text>
</comment>
<comment type="function">
    <text evidence="9">Catalyzes the formation of acetyl phosphate from acetate and ATP. Can also catalyze the reverse reaction.</text>
</comment>
<dbReference type="PANTHER" id="PTHR21060">
    <property type="entry name" value="ACETATE KINASE"/>
    <property type="match status" value="1"/>
</dbReference>
<sequence>MKNLVLILNSGSSSIKFAIMNPENGEVFLSGLAEALGLPEARIKWKLDGNKGEQDLGAGAGHAQALNFVVENLLKAKPELSEALVAIGHRVVHGGEKLTASALITEEVIADIETAAEYAPLHNPAALLGIKVATELFPHLADKQVAVFDTAFHATLPEEAYLYALPYELYENHGIRRYGMHGTSHKYITQTLAKMIGKPENEVNLINCHLGNGASICAVRNGQSVETSMGFTPTEGLVMGTRSGDIDPGMIKYLFNKLNLTAEDFDNLVNKKSGLLGITGVSSDCRYAEDNYYTDKRAKLALDVAAHRIAKYIGAYLAILDVDYIDAITFTGGIGENAPHVRKLVVEKLRLLGYQLDEERNSATKFGKEGIISKENTPVLMVIPTNEELLIAQDAFALTQK</sequence>
<evidence type="ECO:0000256" key="9">
    <source>
        <dbReference type="HAMAP-Rule" id="MF_00020"/>
    </source>
</evidence>
<evidence type="ECO:0000256" key="3">
    <source>
        <dbReference type="ARBA" id="ARBA00022679"/>
    </source>
</evidence>
<reference evidence="11 12" key="1">
    <citation type="submission" date="2017-08" db="EMBL/GenBank/DDBJ databases">
        <title>Reclassification of Bisgaard taxon 37 and 44.</title>
        <authorList>
            <person name="Christensen H."/>
        </authorList>
    </citation>
    <scope>NUCLEOTIDE SEQUENCE [LARGE SCALE GENOMIC DNA]</scope>
    <source>
        <strain evidence="11 12">B96_4</strain>
    </source>
</reference>
<dbReference type="Pfam" id="PF00871">
    <property type="entry name" value="Acetate_kinase"/>
    <property type="match status" value="1"/>
</dbReference>
<comment type="caution">
    <text evidence="11">The sequence shown here is derived from an EMBL/GenBank/DDBJ whole genome shotgun (WGS) entry which is preliminary data.</text>
</comment>
<accession>A0A3A1Y206</accession>
<feature type="binding site" evidence="9">
    <location>
        <position position="90"/>
    </location>
    <ligand>
        <name>substrate</name>
    </ligand>
</feature>
<name>A0A3A1Y206_9GAMM</name>
<dbReference type="NCBIfam" id="TIGR00016">
    <property type="entry name" value="ackA"/>
    <property type="match status" value="1"/>
</dbReference>
<dbReference type="AlphaFoldDB" id="A0A3A1Y206"/>
<gene>
    <name evidence="9" type="primary">ackA</name>
    <name evidence="11" type="ORF">CJP74_07345</name>
</gene>
<feature type="binding site" evidence="9">
    <location>
        <begin position="209"/>
        <end position="213"/>
    </location>
    <ligand>
        <name>ATP</name>
        <dbReference type="ChEBI" id="CHEBI:30616"/>
    </ligand>
</feature>
<feature type="binding site" evidence="9">
    <location>
        <begin position="333"/>
        <end position="337"/>
    </location>
    <ligand>
        <name>ATP</name>
        <dbReference type="ChEBI" id="CHEBI:30616"/>
    </ligand>
</feature>
<keyword evidence="5 9" id="KW-0547">Nucleotide-binding</keyword>
<keyword evidence="6 9" id="KW-0418">Kinase</keyword>
<comment type="catalytic activity">
    <reaction evidence="9">
        <text>acetate + ATP = acetyl phosphate + ADP</text>
        <dbReference type="Rhea" id="RHEA:11352"/>
        <dbReference type="ChEBI" id="CHEBI:22191"/>
        <dbReference type="ChEBI" id="CHEBI:30089"/>
        <dbReference type="ChEBI" id="CHEBI:30616"/>
        <dbReference type="ChEBI" id="CHEBI:456216"/>
        <dbReference type="EC" id="2.7.2.1"/>
    </reaction>
</comment>
<dbReference type="GO" id="GO:0008776">
    <property type="term" value="F:acetate kinase activity"/>
    <property type="evidence" value="ECO:0007669"/>
    <property type="project" value="UniProtKB-UniRule"/>
</dbReference>
<dbReference type="GO" id="GO:0000287">
    <property type="term" value="F:magnesium ion binding"/>
    <property type="evidence" value="ECO:0007669"/>
    <property type="project" value="UniProtKB-UniRule"/>
</dbReference>
<evidence type="ECO:0000256" key="5">
    <source>
        <dbReference type="ARBA" id="ARBA00022741"/>
    </source>
</evidence>
<feature type="binding site" evidence="9">
    <location>
        <begin position="284"/>
        <end position="286"/>
    </location>
    <ligand>
        <name>ATP</name>
        <dbReference type="ChEBI" id="CHEBI:30616"/>
    </ligand>
</feature>
<dbReference type="GO" id="GO:0005524">
    <property type="term" value="F:ATP binding"/>
    <property type="evidence" value="ECO:0007669"/>
    <property type="project" value="UniProtKB-KW"/>
</dbReference>
<feature type="active site" description="Proton donor/acceptor" evidence="9">
    <location>
        <position position="149"/>
    </location>
</feature>
<dbReference type="GO" id="GO:0005829">
    <property type="term" value="C:cytosol"/>
    <property type="evidence" value="ECO:0007669"/>
    <property type="project" value="TreeGrafter"/>
</dbReference>
<organism evidence="11 12">
    <name type="scientific">Psittacicella melopsittaci</name>
    <dbReference type="NCBI Taxonomy" id="2028576"/>
    <lineage>
        <taxon>Bacteria</taxon>
        <taxon>Pseudomonadati</taxon>
        <taxon>Pseudomonadota</taxon>
        <taxon>Gammaproteobacteria</taxon>
        <taxon>Pasteurellales</taxon>
        <taxon>Psittacicellaceae</taxon>
        <taxon>Psittacicella</taxon>
    </lineage>
</organism>
<evidence type="ECO:0000313" key="11">
    <source>
        <dbReference type="EMBL" id="RIY31450.1"/>
    </source>
</evidence>
<protein>
    <recommendedName>
        <fullName evidence="9">Acetate kinase</fullName>
        <ecNumber evidence="9">2.7.2.1</ecNumber>
    </recommendedName>
    <alternativeName>
        <fullName evidence="9">Acetokinase</fullName>
    </alternativeName>
</protein>
<dbReference type="InterPro" id="IPR043129">
    <property type="entry name" value="ATPase_NBD"/>
</dbReference>
<keyword evidence="4 9" id="KW-0479">Metal-binding</keyword>
<feature type="site" description="Transition state stabilizer" evidence="9">
    <location>
        <position position="242"/>
    </location>
</feature>
<dbReference type="PANTHER" id="PTHR21060:SF21">
    <property type="entry name" value="ACETATE KINASE"/>
    <property type="match status" value="1"/>
</dbReference>
<comment type="similarity">
    <text evidence="1 9 10">Belongs to the acetokinase family.</text>
</comment>
<proteinExistence type="inferred from homology"/>
<comment type="subunit">
    <text evidence="9">Homodimer.</text>
</comment>
<evidence type="ECO:0000256" key="7">
    <source>
        <dbReference type="ARBA" id="ARBA00022840"/>
    </source>
</evidence>
<evidence type="ECO:0000256" key="10">
    <source>
        <dbReference type="RuleBase" id="RU003835"/>
    </source>
</evidence>
<dbReference type="Gene3D" id="3.30.420.40">
    <property type="match status" value="2"/>
</dbReference>
<evidence type="ECO:0000256" key="8">
    <source>
        <dbReference type="ARBA" id="ARBA00022842"/>
    </source>
</evidence>
<dbReference type="PROSITE" id="PS01075">
    <property type="entry name" value="ACETATE_KINASE_1"/>
    <property type="match status" value="1"/>
</dbReference>
<keyword evidence="7 9" id="KW-0067">ATP-binding</keyword>
<evidence type="ECO:0000256" key="6">
    <source>
        <dbReference type="ARBA" id="ARBA00022777"/>
    </source>
</evidence>
<dbReference type="InterPro" id="IPR023865">
    <property type="entry name" value="Aliphatic_acid_kinase_CS"/>
</dbReference>
<dbReference type="PROSITE" id="PS01076">
    <property type="entry name" value="ACETATE_KINASE_2"/>
    <property type="match status" value="1"/>
</dbReference>
<keyword evidence="2 9" id="KW-0963">Cytoplasm</keyword>
<feature type="binding site" evidence="9">
    <location>
        <position position="16"/>
    </location>
    <ligand>
        <name>ATP</name>
        <dbReference type="ChEBI" id="CHEBI:30616"/>
    </ligand>
</feature>
<keyword evidence="3 9" id="KW-0808">Transferase</keyword>
<dbReference type="SUPFAM" id="SSF53067">
    <property type="entry name" value="Actin-like ATPase domain"/>
    <property type="match status" value="2"/>
</dbReference>
<feature type="binding site" evidence="9">
    <location>
        <position position="9"/>
    </location>
    <ligand>
        <name>Mg(2+)</name>
        <dbReference type="ChEBI" id="CHEBI:18420"/>
    </ligand>
</feature>
<comment type="subcellular location">
    <subcellularLocation>
        <location evidence="9">Cytoplasm</location>
    </subcellularLocation>
</comment>
<dbReference type="GO" id="GO:0006085">
    <property type="term" value="P:acetyl-CoA biosynthetic process"/>
    <property type="evidence" value="ECO:0007669"/>
    <property type="project" value="UniProtKB-UniRule"/>
</dbReference>
<evidence type="ECO:0000313" key="12">
    <source>
        <dbReference type="Proteomes" id="UP000266258"/>
    </source>
</evidence>
<dbReference type="UniPathway" id="UPA00340">
    <property type="reaction ID" value="UER00458"/>
</dbReference>
<feature type="site" description="Transition state stabilizer" evidence="9">
    <location>
        <position position="181"/>
    </location>
</feature>
<feature type="binding site" evidence="9">
    <location>
        <position position="387"/>
    </location>
    <ligand>
        <name>Mg(2+)</name>
        <dbReference type="ChEBI" id="CHEBI:18420"/>
    </ligand>
</feature>
<comment type="cofactor">
    <cofactor evidence="9">
        <name>Mg(2+)</name>
        <dbReference type="ChEBI" id="CHEBI:18420"/>
    </cofactor>
    <cofactor evidence="9">
        <name>Mn(2+)</name>
        <dbReference type="ChEBI" id="CHEBI:29035"/>
    </cofactor>
    <text evidence="9">Mg(2+). Can also accept Mn(2+).</text>
</comment>
<dbReference type="FunFam" id="3.30.420.40:FF:000041">
    <property type="entry name" value="Acetate kinase"/>
    <property type="match status" value="1"/>
</dbReference>
<dbReference type="PRINTS" id="PR00471">
    <property type="entry name" value="ACETATEKNASE"/>
</dbReference>
<dbReference type="InterPro" id="IPR004372">
    <property type="entry name" value="Ac/propionate_kinase"/>
</dbReference>